<name>A0A6V8H5D8_TALPI</name>
<feature type="region of interest" description="Disordered" evidence="1">
    <location>
        <begin position="164"/>
        <end position="187"/>
    </location>
</feature>
<evidence type="ECO:0000313" key="4">
    <source>
        <dbReference type="Proteomes" id="UP000053095"/>
    </source>
</evidence>
<feature type="region of interest" description="Disordered" evidence="1">
    <location>
        <begin position="294"/>
        <end position="316"/>
    </location>
</feature>
<dbReference type="PANTHER" id="PTHR46411:SF2">
    <property type="entry name" value="AAA+ ATPASE DOMAIN-CONTAINING PROTEIN"/>
    <property type="match status" value="1"/>
</dbReference>
<sequence>MDSPPFRVVCKPAERVEARVVNDLTHFSQLNAGSVSEEQPLPVLPRRDDRSAVSNPDPPAEMGIHTRVVGEPSQRRSTPTRYTPTSDTESEGVIIRPPDASRKPGKVFPTPGPVYAKPPNTDNRRRISVYSSTESDVTDYDSDDDDNYTASEIQRLKDQIQDLEEKREQRSSRAVQQRQPQSEPSRYQILYRLGYEVRSNVLGTSSDEYSSDSDSDEPYGQGNNWYMYPPGLPRRKTRSLNTFTDPPVLTHDRWGGASLHSTHRVDSLRHFLKANPDISFIVFHDYNWFQEARAKKPEPSHEDMDNSEEKPTPRARSIYPVSKELKKALEMILEDREGYSSLTSRYWNTNELSAPFLFIFHSRQEIPKIREKLSKPSQDQLDLFLGYVMNEFWEEYKTVDTLLQRKEILPQYLQYLIKKDDILVENKDGGYTGYRAESWPVESIRPTPNPSIATKYGMPGNEYESPHESGVSSKWTLNGFTWGFDGKFYGRWKQLKIEMYQDSGLEEAAADSTKTVQLKGQPITNLAVFPLCYAPEHIQKMLYHRGDILWKCRARQLVSYQASEQDLISNGVEEHYMIDMKTYQSLHPKNTKTPLDTVYRPPPPPPKKLLSKKKMARNDPPGDDFKVLMPPKIKGYNFYQNKWCDLNVDRISDVVWRGGASAVFHTLEINYEAKDLIQALVTNYLGIENFTAVAAGKGNGLTILLHGGPGTGKTHTAEAIAEIAKKPLYRVTCSDLGTKADVVEQNLESAFHLARTWGCVVLLDEADIFLEQTSLGDLERSALTSVFLRMVKSYDGIVILKSSRVTKFNEAVRSQTQLALHYPALSSLQRYFIWKQFFLQLEFSKMDTDISDLLEHVEDLRDENLNGREIQNVLVNARRYAKWKKVPLNYYLIKHVIEVSGRFGTFFGNCDGGDAQDELDFDEWLH</sequence>
<dbReference type="Proteomes" id="UP000053095">
    <property type="component" value="Unassembled WGS sequence"/>
</dbReference>
<feature type="compositionally biased region" description="Acidic residues" evidence="1">
    <location>
        <begin position="136"/>
        <end position="147"/>
    </location>
</feature>
<feature type="compositionally biased region" description="Basic and acidic residues" evidence="1">
    <location>
        <begin position="294"/>
        <end position="312"/>
    </location>
</feature>
<dbReference type="GO" id="GO:0005524">
    <property type="term" value="F:ATP binding"/>
    <property type="evidence" value="ECO:0007669"/>
    <property type="project" value="InterPro"/>
</dbReference>
<dbReference type="Gene3D" id="3.40.50.300">
    <property type="entry name" value="P-loop containing nucleotide triphosphate hydrolases"/>
    <property type="match status" value="1"/>
</dbReference>
<protein>
    <recommendedName>
        <fullName evidence="2">AAA+ ATPase domain-containing protein</fullName>
    </recommendedName>
</protein>
<dbReference type="InterPro" id="IPR003593">
    <property type="entry name" value="AAA+_ATPase"/>
</dbReference>
<dbReference type="Pfam" id="PF00004">
    <property type="entry name" value="AAA"/>
    <property type="match status" value="1"/>
</dbReference>
<comment type="caution">
    <text evidence="3">The sequence shown here is derived from an EMBL/GenBank/DDBJ whole genome shotgun (WGS) entry which is preliminary data.</text>
</comment>
<feature type="compositionally biased region" description="Polar residues" evidence="1">
    <location>
        <begin position="172"/>
        <end position="185"/>
    </location>
</feature>
<feature type="region of interest" description="Disordered" evidence="1">
    <location>
        <begin position="591"/>
        <end position="620"/>
    </location>
</feature>
<keyword evidence="4" id="KW-1185">Reference proteome</keyword>
<dbReference type="PANTHER" id="PTHR46411">
    <property type="entry name" value="FAMILY ATPASE, PUTATIVE-RELATED"/>
    <property type="match status" value="1"/>
</dbReference>
<dbReference type="CDD" id="cd19481">
    <property type="entry name" value="RecA-like_protease"/>
    <property type="match status" value="1"/>
</dbReference>
<feature type="region of interest" description="Disordered" evidence="1">
    <location>
        <begin position="30"/>
        <end position="147"/>
    </location>
</feature>
<evidence type="ECO:0000259" key="2">
    <source>
        <dbReference type="SMART" id="SM00382"/>
    </source>
</evidence>
<feature type="domain" description="AAA+ ATPase" evidence="2">
    <location>
        <begin position="699"/>
        <end position="813"/>
    </location>
</feature>
<dbReference type="EMBL" id="DF933813">
    <property type="protein sequence ID" value="GAM35582.1"/>
    <property type="molecule type" value="Genomic_DNA"/>
</dbReference>
<feature type="compositionally biased region" description="Low complexity" evidence="1">
    <location>
        <begin position="75"/>
        <end position="87"/>
    </location>
</feature>
<dbReference type="GO" id="GO:0016887">
    <property type="term" value="F:ATP hydrolysis activity"/>
    <property type="evidence" value="ECO:0007669"/>
    <property type="project" value="InterPro"/>
</dbReference>
<dbReference type="SUPFAM" id="SSF52540">
    <property type="entry name" value="P-loop containing nucleoside triphosphate hydrolases"/>
    <property type="match status" value="1"/>
</dbReference>
<dbReference type="InterPro" id="IPR027417">
    <property type="entry name" value="P-loop_NTPase"/>
</dbReference>
<dbReference type="AlphaFoldDB" id="A0A6V8H5D8"/>
<proteinExistence type="predicted"/>
<organism evidence="3 4">
    <name type="scientific">Talaromyces pinophilus</name>
    <name type="common">Penicillium pinophilum</name>
    <dbReference type="NCBI Taxonomy" id="128442"/>
    <lineage>
        <taxon>Eukaryota</taxon>
        <taxon>Fungi</taxon>
        <taxon>Dikarya</taxon>
        <taxon>Ascomycota</taxon>
        <taxon>Pezizomycotina</taxon>
        <taxon>Eurotiomycetes</taxon>
        <taxon>Eurotiomycetidae</taxon>
        <taxon>Eurotiales</taxon>
        <taxon>Trichocomaceae</taxon>
        <taxon>Talaromyces</taxon>
        <taxon>Talaromyces sect. Talaromyces</taxon>
    </lineage>
</organism>
<reference evidence="4" key="1">
    <citation type="journal article" date="2015" name="Genome Announc.">
        <title>Draft genome sequence of Talaromyces cellulolyticus strain Y-94, a source of lignocellulosic biomass-degrading enzymes.</title>
        <authorList>
            <person name="Fujii T."/>
            <person name="Koike H."/>
            <person name="Sawayama S."/>
            <person name="Yano S."/>
            <person name="Inoue H."/>
        </authorList>
    </citation>
    <scope>NUCLEOTIDE SEQUENCE [LARGE SCALE GENOMIC DNA]</scope>
    <source>
        <strain evidence="4">Y-94</strain>
    </source>
</reference>
<accession>A0A6V8H5D8</accession>
<feature type="region of interest" description="Disordered" evidence="1">
    <location>
        <begin position="203"/>
        <end position="224"/>
    </location>
</feature>
<evidence type="ECO:0000313" key="3">
    <source>
        <dbReference type="EMBL" id="GAM35582.1"/>
    </source>
</evidence>
<gene>
    <name evidence="3" type="ORF">TCE0_017r04028</name>
</gene>
<evidence type="ECO:0000256" key="1">
    <source>
        <dbReference type="SAM" id="MobiDB-lite"/>
    </source>
</evidence>
<dbReference type="SMART" id="SM00382">
    <property type="entry name" value="AAA"/>
    <property type="match status" value="1"/>
</dbReference>
<dbReference type="InterPro" id="IPR003959">
    <property type="entry name" value="ATPase_AAA_core"/>
</dbReference>